<evidence type="ECO:0000256" key="3">
    <source>
        <dbReference type="ARBA" id="ARBA00022989"/>
    </source>
</evidence>
<keyword evidence="2 6" id="KW-0812">Transmembrane</keyword>
<evidence type="ECO:0000256" key="2">
    <source>
        <dbReference type="ARBA" id="ARBA00022692"/>
    </source>
</evidence>
<feature type="transmembrane region" description="Helical" evidence="6">
    <location>
        <begin position="193"/>
        <end position="211"/>
    </location>
</feature>
<keyword evidence="3 6" id="KW-1133">Transmembrane helix</keyword>
<dbReference type="AlphaFoldDB" id="A0A7S4F770"/>
<comment type="subcellular location">
    <subcellularLocation>
        <location evidence="1">Membrane</location>
        <topology evidence="1">Multi-pass membrane protein</topology>
    </subcellularLocation>
</comment>
<protein>
    <recommendedName>
        <fullName evidence="7">Sugar phosphate transporter domain-containing protein</fullName>
    </recommendedName>
</protein>
<feature type="transmembrane region" description="Helical" evidence="6">
    <location>
        <begin position="77"/>
        <end position="97"/>
    </location>
</feature>
<evidence type="ECO:0000256" key="1">
    <source>
        <dbReference type="ARBA" id="ARBA00004141"/>
    </source>
</evidence>
<feature type="transmembrane region" description="Helical" evidence="6">
    <location>
        <begin position="231"/>
        <end position="251"/>
    </location>
</feature>
<sequence length="344" mass="35681">MVPLDMASAVRVLPVVFAWFAASTVCTSASKATLLDLTPHKCAFALTASQFVLSAVFSLAILAVMGKKPVIPEQARSATVAIGLVYTAGFALLNLSLGRLAASFAETVRGLEPIFTALFAVLFRVRGGRLGPRAGGSLGALLCGAAVVVYSQPALSLSGLTLGLLANLMFAARSLLTTSAQDRVGRTSLEANALFFYQHLIGSLVMVPLALLSGGSTCVELTLTHAVAPKAALMSAAAFFAYNRLSLSVLLMLDAVSHSVCNALRRAVTIGVAALLFSTKLDAPTITGIVIIICGSTSYALGSARDRAEAAAAEQEEEERTTLKAEGDAEGAVSERRASDVETQ</sequence>
<keyword evidence="4 6" id="KW-0472">Membrane</keyword>
<reference evidence="8" key="1">
    <citation type="submission" date="2021-01" db="EMBL/GenBank/DDBJ databases">
        <authorList>
            <person name="Corre E."/>
            <person name="Pelletier E."/>
            <person name="Niang G."/>
            <person name="Scheremetjew M."/>
            <person name="Finn R."/>
            <person name="Kale V."/>
            <person name="Holt S."/>
            <person name="Cochrane G."/>
            <person name="Meng A."/>
            <person name="Brown T."/>
            <person name="Cohen L."/>
        </authorList>
    </citation>
    <scope>NUCLEOTIDE SEQUENCE</scope>
    <source>
        <strain evidence="8">CCMP645</strain>
    </source>
</reference>
<dbReference type="GO" id="GO:0016020">
    <property type="term" value="C:membrane"/>
    <property type="evidence" value="ECO:0007669"/>
    <property type="project" value="UniProtKB-SubCell"/>
</dbReference>
<dbReference type="SUPFAM" id="SSF103481">
    <property type="entry name" value="Multidrug resistance efflux transporter EmrE"/>
    <property type="match status" value="2"/>
</dbReference>
<dbReference type="InterPro" id="IPR050186">
    <property type="entry name" value="TPT_transporter"/>
</dbReference>
<gene>
    <name evidence="8" type="ORF">PCAR00345_LOCUS30557</name>
</gene>
<feature type="compositionally biased region" description="Basic and acidic residues" evidence="5">
    <location>
        <begin position="320"/>
        <end position="344"/>
    </location>
</feature>
<name>A0A7S4F770_CHRCT</name>
<evidence type="ECO:0000256" key="6">
    <source>
        <dbReference type="SAM" id="Phobius"/>
    </source>
</evidence>
<dbReference type="Pfam" id="PF03151">
    <property type="entry name" value="TPT"/>
    <property type="match status" value="1"/>
</dbReference>
<evidence type="ECO:0000313" key="8">
    <source>
        <dbReference type="EMBL" id="CAE0777918.1"/>
    </source>
</evidence>
<dbReference type="InterPro" id="IPR004853">
    <property type="entry name" value="Sugar_P_trans_dom"/>
</dbReference>
<evidence type="ECO:0000256" key="5">
    <source>
        <dbReference type="SAM" id="MobiDB-lite"/>
    </source>
</evidence>
<feature type="transmembrane region" description="Helical" evidence="6">
    <location>
        <begin position="44"/>
        <end position="65"/>
    </location>
</feature>
<evidence type="ECO:0000256" key="4">
    <source>
        <dbReference type="ARBA" id="ARBA00023136"/>
    </source>
</evidence>
<evidence type="ECO:0000259" key="7">
    <source>
        <dbReference type="Pfam" id="PF03151"/>
    </source>
</evidence>
<feature type="domain" description="Sugar phosphate transporter" evidence="7">
    <location>
        <begin position="12"/>
        <end position="299"/>
    </location>
</feature>
<feature type="transmembrane region" description="Helical" evidence="6">
    <location>
        <begin position="155"/>
        <end position="172"/>
    </location>
</feature>
<feature type="region of interest" description="Disordered" evidence="5">
    <location>
        <begin position="310"/>
        <end position="344"/>
    </location>
</feature>
<dbReference type="InterPro" id="IPR037185">
    <property type="entry name" value="EmrE-like"/>
</dbReference>
<dbReference type="EMBL" id="HBIZ01047737">
    <property type="protein sequence ID" value="CAE0777918.1"/>
    <property type="molecule type" value="Transcribed_RNA"/>
</dbReference>
<organism evidence="8">
    <name type="scientific">Chrysotila carterae</name>
    <name type="common">Marine alga</name>
    <name type="synonym">Syracosphaera carterae</name>
    <dbReference type="NCBI Taxonomy" id="13221"/>
    <lineage>
        <taxon>Eukaryota</taxon>
        <taxon>Haptista</taxon>
        <taxon>Haptophyta</taxon>
        <taxon>Prymnesiophyceae</taxon>
        <taxon>Isochrysidales</taxon>
        <taxon>Isochrysidaceae</taxon>
        <taxon>Chrysotila</taxon>
    </lineage>
</organism>
<dbReference type="PANTHER" id="PTHR11132">
    <property type="entry name" value="SOLUTE CARRIER FAMILY 35"/>
    <property type="match status" value="1"/>
</dbReference>
<proteinExistence type="predicted"/>
<accession>A0A7S4F770</accession>